<evidence type="ECO:0000256" key="1">
    <source>
        <dbReference type="SAM" id="Phobius"/>
    </source>
</evidence>
<accession>A0A5B9W7B8</accession>
<reference evidence="2 3" key="1">
    <citation type="submission" date="2019-08" db="EMBL/GenBank/DDBJ databases">
        <title>Deep-cultivation of Planctomycetes and their phenomic and genomic characterization uncovers novel biology.</title>
        <authorList>
            <person name="Wiegand S."/>
            <person name="Jogler M."/>
            <person name="Boedeker C."/>
            <person name="Pinto D."/>
            <person name="Vollmers J."/>
            <person name="Rivas-Marin E."/>
            <person name="Kohn T."/>
            <person name="Peeters S.H."/>
            <person name="Heuer A."/>
            <person name="Rast P."/>
            <person name="Oberbeckmann S."/>
            <person name="Bunk B."/>
            <person name="Jeske O."/>
            <person name="Meyerdierks A."/>
            <person name="Storesund J.E."/>
            <person name="Kallscheuer N."/>
            <person name="Luecker S."/>
            <person name="Lage O.M."/>
            <person name="Pohl T."/>
            <person name="Merkel B.J."/>
            <person name="Hornburger P."/>
            <person name="Mueller R.-W."/>
            <person name="Bruemmer F."/>
            <person name="Labrenz M."/>
            <person name="Spormann A.M."/>
            <person name="Op den Camp H."/>
            <person name="Overmann J."/>
            <person name="Amann R."/>
            <person name="Jetten M.S.M."/>
            <person name="Mascher T."/>
            <person name="Medema M.H."/>
            <person name="Devos D.P."/>
            <person name="Kaster A.-K."/>
            <person name="Ovreas L."/>
            <person name="Rohde M."/>
            <person name="Galperin M.Y."/>
            <person name="Jogler C."/>
        </authorList>
    </citation>
    <scope>NUCLEOTIDE SEQUENCE [LARGE SCALE GENOMIC DNA]</scope>
    <source>
        <strain evidence="2 3">OJF2</strain>
    </source>
</reference>
<gene>
    <name evidence="2" type="ORF">OJF2_50070</name>
</gene>
<dbReference type="Proteomes" id="UP000324233">
    <property type="component" value="Chromosome"/>
</dbReference>
<evidence type="ECO:0000313" key="2">
    <source>
        <dbReference type="EMBL" id="QEH36443.1"/>
    </source>
</evidence>
<feature type="transmembrane region" description="Helical" evidence="1">
    <location>
        <begin position="123"/>
        <end position="145"/>
    </location>
</feature>
<dbReference type="Pfam" id="PF10825">
    <property type="entry name" value="DUF2752"/>
    <property type="match status" value="1"/>
</dbReference>
<keyword evidence="1" id="KW-1133">Transmembrane helix</keyword>
<dbReference type="EMBL" id="CP042997">
    <property type="protein sequence ID" value="QEH36443.1"/>
    <property type="molecule type" value="Genomic_DNA"/>
</dbReference>
<feature type="transmembrane region" description="Helical" evidence="1">
    <location>
        <begin position="17"/>
        <end position="36"/>
    </location>
</feature>
<name>A0A5B9W7B8_9BACT</name>
<keyword evidence="1" id="KW-0812">Transmembrane</keyword>
<dbReference type="RefSeq" id="WP_148596130.1">
    <property type="nucleotide sequence ID" value="NZ_CP042997.1"/>
</dbReference>
<proteinExistence type="predicted"/>
<dbReference type="KEGG" id="agv:OJF2_50070"/>
<feature type="transmembrane region" description="Helical" evidence="1">
    <location>
        <begin position="85"/>
        <end position="111"/>
    </location>
</feature>
<dbReference type="AlphaFoldDB" id="A0A5B9W7B8"/>
<dbReference type="InterPro" id="IPR021215">
    <property type="entry name" value="DUF2752"/>
</dbReference>
<keyword evidence="3" id="KW-1185">Reference proteome</keyword>
<dbReference type="OrthoDB" id="285957at2"/>
<organism evidence="2 3">
    <name type="scientific">Aquisphaera giovannonii</name>
    <dbReference type="NCBI Taxonomy" id="406548"/>
    <lineage>
        <taxon>Bacteria</taxon>
        <taxon>Pseudomonadati</taxon>
        <taxon>Planctomycetota</taxon>
        <taxon>Planctomycetia</taxon>
        <taxon>Isosphaerales</taxon>
        <taxon>Isosphaeraceae</taxon>
        <taxon>Aquisphaera</taxon>
    </lineage>
</organism>
<evidence type="ECO:0000313" key="3">
    <source>
        <dbReference type="Proteomes" id="UP000324233"/>
    </source>
</evidence>
<sequence>MDGHPIETRRLEGRPRWLLLLLSAGLLGILVLARGLEPDPRGYGTHTQLGLGPCAFRELTGRPCPTCGMTTAFAWLSRGDPGRSWGANPAGCVIALLAAPVATWLLACVWLGRPIGTPRIGEALMRLAVAVVVLGVICWSIRVLGAPVPPGIPGPPPAGFR</sequence>
<keyword evidence="1" id="KW-0472">Membrane</keyword>
<evidence type="ECO:0008006" key="4">
    <source>
        <dbReference type="Google" id="ProtNLM"/>
    </source>
</evidence>
<protein>
    <recommendedName>
        <fullName evidence="4">DUF2752 domain-containing protein</fullName>
    </recommendedName>
</protein>